<dbReference type="PANTHER" id="PTHR34265:SF1">
    <property type="entry name" value="TYPE III PANTOTHENATE KINASE"/>
    <property type="match status" value="1"/>
</dbReference>
<evidence type="ECO:0000256" key="4">
    <source>
        <dbReference type="ARBA" id="ARBA00005225"/>
    </source>
</evidence>
<evidence type="ECO:0000256" key="11">
    <source>
        <dbReference type="ARBA" id="ARBA00022840"/>
    </source>
</evidence>
<evidence type="ECO:0000256" key="14">
    <source>
        <dbReference type="ARBA" id="ARBA00038036"/>
    </source>
</evidence>
<feature type="binding site" evidence="16">
    <location>
        <position position="129"/>
    </location>
    <ligand>
        <name>K(+)</name>
        <dbReference type="ChEBI" id="CHEBI:29103"/>
    </ligand>
</feature>
<evidence type="ECO:0000256" key="9">
    <source>
        <dbReference type="ARBA" id="ARBA00022741"/>
    </source>
</evidence>
<comment type="subunit">
    <text evidence="5 16">Homodimer.</text>
</comment>
<keyword evidence="7 16" id="KW-0963">Cytoplasm</keyword>
<dbReference type="PANTHER" id="PTHR34265">
    <property type="entry name" value="TYPE III PANTOTHENATE KINASE"/>
    <property type="match status" value="1"/>
</dbReference>
<comment type="function">
    <text evidence="16">Catalyzes the phosphorylation of pantothenate (Pan), the first step in CoA biosynthesis.</text>
</comment>
<accession>A0A0V8GB37</accession>
<dbReference type="GeneID" id="90838939"/>
<dbReference type="NCBIfam" id="NF009847">
    <property type="entry name" value="PRK13318.1-5"/>
    <property type="match status" value="1"/>
</dbReference>
<dbReference type="InterPro" id="IPR043129">
    <property type="entry name" value="ATPase_NBD"/>
</dbReference>
<evidence type="ECO:0000313" key="19">
    <source>
        <dbReference type="EMBL" id="MEI4464026.1"/>
    </source>
</evidence>
<feature type="binding site" evidence="16">
    <location>
        <position position="132"/>
    </location>
    <ligand>
        <name>ATP</name>
        <dbReference type="ChEBI" id="CHEBI:30616"/>
    </ligand>
</feature>
<reference evidence="19 22" key="3">
    <citation type="submission" date="2023-12" db="EMBL/GenBank/DDBJ databases">
        <authorList>
            <person name="Easwaran N."/>
            <person name="Lazarus H.P.S."/>
        </authorList>
    </citation>
    <scope>NUCLEOTIDE SEQUENCE [LARGE SCALE GENOMIC DNA]</scope>
    <source>
        <strain evidence="19 22">VIT-2023</strain>
    </source>
</reference>
<dbReference type="EMBL" id="LDQV01000010">
    <property type="protein sequence ID" value="KTR28076.1"/>
    <property type="molecule type" value="Genomic_DNA"/>
</dbReference>
<evidence type="ECO:0000256" key="1">
    <source>
        <dbReference type="ARBA" id="ARBA00001206"/>
    </source>
</evidence>
<evidence type="ECO:0000256" key="15">
    <source>
        <dbReference type="ARBA" id="ARBA00040883"/>
    </source>
</evidence>
<evidence type="ECO:0000313" key="21">
    <source>
        <dbReference type="Proteomes" id="UP000072605"/>
    </source>
</evidence>
<evidence type="ECO:0000256" key="6">
    <source>
        <dbReference type="ARBA" id="ARBA00012102"/>
    </source>
</evidence>
<organism evidence="17 20">
    <name type="scientific">Exiguobacterium indicum</name>
    <dbReference type="NCBI Taxonomy" id="296995"/>
    <lineage>
        <taxon>Bacteria</taxon>
        <taxon>Bacillati</taxon>
        <taxon>Bacillota</taxon>
        <taxon>Bacilli</taxon>
        <taxon>Bacillales</taxon>
        <taxon>Bacillales Family XII. Incertae Sedis</taxon>
        <taxon>Exiguobacterium</taxon>
    </lineage>
</organism>
<gene>
    <name evidence="16" type="primary">coaX</name>
    <name evidence="17" type="ORF">AS033_16400</name>
    <name evidence="18" type="ORF">RSA11_02760</name>
    <name evidence="19" type="ORF">SZL87_16480</name>
</gene>
<sequence>MILVIDVGNTNIVLGVYQGQELIEHWRIATDRTRTTDEYGMLVKALFRDAELNVEEIEGIVLSSVVPPVVFPLENMCVRYFKRRPFLIGPGIKTGLDLKVDNPREVGADRIVNAVAATAKYEGPMIIVDFGTATTYCYIDAQKRYYGGIISPGVMVATEALYNKAAKLPRIEIAKPQSAIGRNTIHAMQSGTYFGYVAQVDGLVHRMKEEMGEAKVIATGGLARLISEESTMIEIVDPFLTLDGLRIIYERNK</sequence>
<evidence type="ECO:0000256" key="3">
    <source>
        <dbReference type="ARBA" id="ARBA00004496"/>
    </source>
</evidence>
<comment type="caution">
    <text evidence="16">Lacks conserved residue(s) required for the propagation of feature annotation.</text>
</comment>
<keyword evidence="13 16" id="KW-0173">Coenzyme A biosynthesis</keyword>
<keyword evidence="9 16" id="KW-0547">Nucleotide-binding</keyword>
<evidence type="ECO:0000313" key="22">
    <source>
        <dbReference type="Proteomes" id="UP001387110"/>
    </source>
</evidence>
<evidence type="ECO:0000256" key="13">
    <source>
        <dbReference type="ARBA" id="ARBA00022993"/>
    </source>
</evidence>
<evidence type="ECO:0000313" key="18">
    <source>
        <dbReference type="EMBL" id="KTR28076.1"/>
    </source>
</evidence>
<feature type="binding site" evidence="16">
    <location>
        <begin position="107"/>
        <end position="110"/>
    </location>
    <ligand>
        <name>substrate</name>
    </ligand>
</feature>
<protein>
    <recommendedName>
        <fullName evidence="15 16">Type III pantothenate kinase</fullName>
        <ecNumber evidence="6 16">2.7.1.33</ecNumber>
    </recommendedName>
    <alternativeName>
        <fullName evidence="16">PanK-III</fullName>
    </alternativeName>
    <alternativeName>
        <fullName evidence="16">Pantothenic acid kinase</fullName>
    </alternativeName>
</protein>
<evidence type="ECO:0000313" key="17">
    <source>
        <dbReference type="EMBL" id="KSU47479.1"/>
    </source>
</evidence>
<dbReference type="EMBL" id="JBAWKY010000009">
    <property type="protein sequence ID" value="MEI4464026.1"/>
    <property type="molecule type" value="Genomic_DNA"/>
</dbReference>
<evidence type="ECO:0000256" key="5">
    <source>
        <dbReference type="ARBA" id="ARBA00011738"/>
    </source>
</evidence>
<dbReference type="NCBIfam" id="TIGR00671">
    <property type="entry name" value="baf"/>
    <property type="match status" value="1"/>
</dbReference>
<dbReference type="Gene3D" id="3.30.420.40">
    <property type="match status" value="2"/>
</dbReference>
<reference evidence="18 21" key="2">
    <citation type="journal article" date="2016" name="Front. Microbiol.">
        <title>Genomic Resource of Rice Seed Associated Bacteria.</title>
        <authorList>
            <person name="Midha S."/>
            <person name="Bansal K."/>
            <person name="Sharma S."/>
            <person name="Kumar N."/>
            <person name="Patil P.P."/>
            <person name="Chaudhry V."/>
            <person name="Patil P.B."/>
        </authorList>
    </citation>
    <scope>NUCLEOTIDE SEQUENCE [LARGE SCALE GENOMIC DNA]</scope>
    <source>
        <strain evidence="18 21">RSA11</strain>
    </source>
</reference>
<dbReference type="UniPathway" id="UPA00241">
    <property type="reaction ID" value="UER00352"/>
</dbReference>
<dbReference type="Proteomes" id="UP000072605">
    <property type="component" value="Unassembled WGS sequence"/>
</dbReference>
<comment type="caution">
    <text evidence="17">The sequence shown here is derived from an EMBL/GenBank/DDBJ whole genome shotgun (WGS) entry which is preliminary data.</text>
</comment>
<keyword evidence="22" id="KW-1185">Reference proteome</keyword>
<comment type="cofactor">
    <cofactor evidence="16">
        <name>NH4(+)</name>
        <dbReference type="ChEBI" id="CHEBI:28938"/>
    </cofactor>
    <cofactor evidence="16">
        <name>K(+)</name>
        <dbReference type="ChEBI" id="CHEBI:29103"/>
    </cofactor>
    <text evidence="16">A monovalent cation. Ammonium or potassium.</text>
</comment>
<comment type="subcellular location">
    <subcellularLocation>
        <location evidence="3 16">Cytoplasm</location>
    </subcellularLocation>
</comment>
<dbReference type="NCBIfam" id="NF009855">
    <property type="entry name" value="PRK13321.1"/>
    <property type="match status" value="1"/>
</dbReference>
<proteinExistence type="inferred from homology"/>
<evidence type="ECO:0000256" key="2">
    <source>
        <dbReference type="ARBA" id="ARBA00001958"/>
    </source>
</evidence>
<dbReference type="SUPFAM" id="SSF53067">
    <property type="entry name" value="Actin-like ATPase domain"/>
    <property type="match status" value="2"/>
</dbReference>
<dbReference type="GO" id="GO:0015937">
    <property type="term" value="P:coenzyme A biosynthetic process"/>
    <property type="evidence" value="ECO:0007669"/>
    <property type="project" value="UniProtKB-UniRule"/>
</dbReference>
<keyword evidence="10 16" id="KW-0418">Kinase</keyword>
<dbReference type="EMBL" id="LNQL01000009">
    <property type="protein sequence ID" value="KSU47479.1"/>
    <property type="molecule type" value="Genomic_DNA"/>
</dbReference>
<dbReference type="GO" id="GO:0046872">
    <property type="term" value="F:metal ion binding"/>
    <property type="evidence" value="ECO:0007669"/>
    <property type="project" value="UniProtKB-KW"/>
</dbReference>
<dbReference type="OrthoDB" id="9804707at2"/>
<dbReference type="GO" id="GO:0005737">
    <property type="term" value="C:cytoplasm"/>
    <property type="evidence" value="ECO:0007669"/>
    <property type="project" value="UniProtKB-SubCell"/>
</dbReference>
<feature type="binding site" evidence="16">
    <location>
        <position position="184"/>
    </location>
    <ligand>
        <name>substrate</name>
    </ligand>
</feature>
<evidence type="ECO:0000256" key="16">
    <source>
        <dbReference type="HAMAP-Rule" id="MF_01274"/>
    </source>
</evidence>
<dbReference type="EC" id="2.7.1.33" evidence="6 16"/>
<evidence type="ECO:0000313" key="20">
    <source>
        <dbReference type="Proteomes" id="UP000053797"/>
    </source>
</evidence>
<comment type="cofactor">
    <cofactor evidence="2">
        <name>K(+)</name>
        <dbReference type="ChEBI" id="CHEBI:29103"/>
    </cofactor>
</comment>
<comment type="catalytic activity">
    <reaction evidence="1 16">
        <text>(R)-pantothenate + ATP = (R)-4'-phosphopantothenate + ADP + H(+)</text>
        <dbReference type="Rhea" id="RHEA:16373"/>
        <dbReference type="ChEBI" id="CHEBI:10986"/>
        <dbReference type="ChEBI" id="CHEBI:15378"/>
        <dbReference type="ChEBI" id="CHEBI:29032"/>
        <dbReference type="ChEBI" id="CHEBI:30616"/>
        <dbReference type="ChEBI" id="CHEBI:456216"/>
        <dbReference type="EC" id="2.7.1.33"/>
    </reaction>
</comment>
<dbReference type="Pfam" id="PF03309">
    <property type="entry name" value="Pan_kinase"/>
    <property type="match status" value="1"/>
</dbReference>
<dbReference type="InterPro" id="IPR004619">
    <property type="entry name" value="Type_III_PanK"/>
</dbReference>
<keyword evidence="11 16" id="KW-0067">ATP-binding</keyword>
<dbReference type="NCBIfam" id="NF009848">
    <property type="entry name" value="PRK13318.1-6"/>
    <property type="match status" value="1"/>
</dbReference>
<comment type="pathway">
    <text evidence="4 16">Cofactor biosynthesis; coenzyme A biosynthesis; CoA from (R)-pantothenate: step 1/5.</text>
</comment>
<comment type="similarity">
    <text evidence="14 16">Belongs to the type III pantothenate kinase family.</text>
</comment>
<dbReference type="RefSeq" id="WP_035399500.1">
    <property type="nucleotide sequence ID" value="NZ_FMYN01000009.1"/>
</dbReference>
<feature type="binding site" evidence="16">
    <location>
        <begin position="6"/>
        <end position="13"/>
    </location>
    <ligand>
        <name>ATP</name>
        <dbReference type="ChEBI" id="CHEBI:30616"/>
    </ligand>
</feature>
<dbReference type="HAMAP" id="MF_01274">
    <property type="entry name" value="Pantothen_kinase_3"/>
    <property type="match status" value="1"/>
</dbReference>
<name>A0A0V8GB37_9BACL</name>
<dbReference type="GO" id="GO:0005524">
    <property type="term" value="F:ATP binding"/>
    <property type="evidence" value="ECO:0007669"/>
    <property type="project" value="UniProtKB-UniRule"/>
</dbReference>
<dbReference type="GO" id="GO:0004594">
    <property type="term" value="F:pantothenate kinase activity"/>
    <property type="evidence" value="ECO:0007669"/>
    <property type="project" value="UniProtKB-UniRule"/>
</dbReference>
<keyword evidence="12 16" id="KW-0630">Potassium</keyword>
<dbReference type="AlphaFoldDB" id="A0A0V8GB37"/>
<dbReference type="Proteomes" id="UP000053797">
    <property type="component" value="Unassembled WGS sequence"/>
</dbReference>
<evidence type="ECO:0000256" key="8">
    <source>
        <dbReference type="ARBA" id="ARBA00022679"/>
    </source>
</evidence>
<feature type="active site" description="Proton acceptor" evidence="16">
    <location>
        <position position="109"/>
    </location>
</feature>
<keyword evidence="8 16" id="KW-0808">Transferase</keyword>
<evidence type="ECO:0000256" key="10">
    <source>
        <dbReference type="ARBA" id="ARBA00022777"/>
    </source>
</evidence>
<evidence type="ECO:0000256" key="7">
    <source>
        <dbReference type="ARBA" id="ARBA00022490"/>
    </source>
</evidence>
<evidence type="ECO:0000256" key="12">
    <source>
        <dbReference type="ARBA" id="ARBA00022958"/>
    </source>
</evidence>
<dbReference type="Proteomes" id="UP001387110">
    <property type="component" value="Unassembled WGS sequence"/>
</dbReference>
<keyword evidence="16" id="KW-0479">Metal-binding</keyword>
<reference evidence="17 20" key="1">
    <citation type="journal article" date="2015" name="Int. J. Syst. Evol. Microbiol.">
        <title>Exiguobacterium enclense sp. nov., isolated from sediment.</title>
        <authorList>
            <person name="Dastager S.G."/>
            <person name="Mawlankar R."/>
            <person name="Sonalkar V.V."/>
            <person name="Thorat M.N."/>
            <person name="Mual P."/>
            <person name="Verma A."/>
            <person name="Krishnamurthi S."/>
            <person name="Tang S.K."/>
            <person name="Li W.J."/>
        </authorList>
    </citation>
    <scope>NUCLEOTIDE SEQUENCE [LARGE SCALE GENOMIC DNA]</scope>
    <source>
        <strain evidence="17 20">NIO-1109</strain>
    </source>
</reference>
<dbReference type="CDD" id="cd24015">
    <property type="entry name" value="ASKHA_NBD_PanK-III"/>
    <property type="match status" value="1"/>
</dbReference>